<sequence>MPPRLDLLTQRWSTFDLPILPFLAPRVFTPWPRSVRRSHTGTKAPAKSEPPRYVWDDGDDLPQKAFDVPSESRKRDQIHESSTQQPPSLQHGRSRPRGAKPPSKSPLDIDGGVKKTAKSHKQDDFWSKYEEIWGPTKKKEKKDRSLQKSVLPTNTSENGKEGTDLVPPNSSTKFGRVSPRSTEHSMSFEDGLRVLAPRNSALEHGAIDSKQAYGEEWFAQPKVRRVQQHKGDLTTSKHKEYIALPKLERIRQQRKLWMDSKRNETKEKWVALPKVERIREQRKLWIASKSEDRAKEEQPGSLEAGRKLWVASKGRESVAEDGKQTTKYTWSTLPMSESIQQQRSLWMSSEHEDGAKKHTLEGLSGVHRPRRDRRRFYQRSKVLTSEKIRQRQMLLMHPKRVERHFKSQSEARGLSKVRLKFVRLAPEGKFGHYNFSASWNWRFAMLNARYDKAMKGRVRPRVLSYTNPRVPKAFAKELVEDKSLEQIRESWTNMPPSRRRKLWPEVMLTTLEDYPNQALDVLQATFMPPYPAGYAVSDSLDYIMSHVDDKRILHKENFLVALSKAITFFLTKGPTEHVHLSQRALYRLVRSICSDDQSSTSKTSRLLKHYKKGFVIRCIYQTLVQVGHPMHENTLLQFASALAKEGRVQLACEILQRLKDDGTDFNSPKILSLCSTLLYRVHRQSLHGGAEPSITATDIFRFVLEAGAEPNIITYNLLLKSSLDVGDHQTAWQMHDMMIANGPIPDAHTYSTLLNDAKLRIDPIAIKAVMDHVNKSGIRSQYIATDILHAILLLHKQERRAAKESGVPLKPQEPLFNRLLQVYYDYFNIGPLAQIIPIFAEKYPKLMEEPVNGTQEYLQDPPAPALVVMITGWLDNLQTSYPAKLFYDHFRSLLAQNDPVVAELTKTTHVWNIVLGSLSKFGQLADCSNLVGDMLAVSDHNSAPSPSTESNEAIQAEQEEIFSPASTVSTSPNEESPKPLAVENAATEADDIPQPLPQESSNSSSSFDSTSIPTPPILTPPKPDVYTWTILLKAFMDQHQPRAAEKVLLMMRERGIQPNQVTWNTLVLGYARMDDTAMTVDGLRRLERAGLSADEFTMNALALVKNRKALVEAMARKDLENAGEEGAAGKEVEGGLHKVADEEALKKKEPGLEELWRIDGLEHDTLDNEADHTVDVR</sequence>
<feature type="compositionally biased region" description="Basic and acidic residues" evidence="3">
    <location>
        <begin position="120"/>
        <end position="131"/>
    </location>
</feature>
<gene>
    <name evidence="4" type="ORF">VTL71DRAFT_12828</name>
</gene>
<feature type="region of interest" description="Disordered" evidence="3">
    <location>
        <begin position="991"/>
        <end position="1019"/>
    </location>
</feature>
<evidence type="ECO:0000256" key="2">
    <source>
        <dbReference type="PROSITE-ProRule" id="PRU00708"/>
    </source>
</evidence>
<keyword evidence="1" id="KW-0677">Repeat</keyword>
<evidence type="ECO:0000313" key="4">
    <source>
        <dbReference type="EMBL" id="KAL2071593.1"/>
    </source>
</evidence>
<name>A0ABR4CPD9_9HELO</name>
<evidence type="ECO:0000256" key="3">
    <source>
        <dbReference type="SAM" id="MobiDB-lite"/>
    </source>
</evidence>
<feature type="repeat" description="PPR" evidence="2">
    <location>
        <begin position="1024"/>
        <end position="1058"/>
    </location>
</feature>
<evidence type="ECO:0000256" key="1">
    <source>
        <dbReference type="ARBA" id="ARBA00022737"/>
    </source>
</evidence>
<dbReference type="PROSITE" id="PS51375">
    <property type="entry name" value="PPR"/>
    <property type="match status" value="2"/>
</dbReference>
<feature type="repeat" description="PPR" evidence="2">
    <location>
        <begin position="711"/>
        <end position="745"/>
    </location>
</feature>
<accession>A0ABR4CPD9</accession>
<dbReference type="EMBL" id="JAZHXI010000005">
    <property type="protein sequence ID" value="KAL2071593.1"/>
    <property type="molecule type" value="Genomic_DNA"/>
</dbReference>
<feature type="region of interest" description="Disordered" evidence="3">
    <location>
        <begin position="31"/>
        <end position="189"/>
    </location>
</feature>
<dbReference type="Proteomes" id="UP001595075">
    <property type="component" value="Unassembled WGS sequence"/>
</dbReference>
<keyword evidence="5" id="KW-1185">Reference proteome</keyword>
<dbReference type="PANTHER" id="PTHR47942:SF63">
    <property type="entry name" value="PENTATRICOPEPTIDE REPEAT-CONTAINING PROTEIN"/>
    <property type="match status" value="1"/>
</dbReference>
<feature type="compositionally biased region" description="Polar residues" evidence="3">
    <location>
        <begin position="147"/>
        <end position="157"/>
    </location>
</feature>
<dbReference type="InterPro" id="IPR002885">
    <property type="entry name" value="PPR_rpt"/>
</dbReference>
<comment type="caution">
    <text evidence="4">The sequence shown here is derived from an EMBL/GenBank/DDBJ whole genome shotgun (WGS) entry which is preliminary data.</text>
</comment>
<dbReference type="PANTHER" id="PTHR47942">
    <property type="entry name" value="TETRATRICOPEPTIDE REPEAT (TPR)-LIKE SUPERFAMILY PROTEIN-RELATED"/>
    <property type="match status" value="1"/>
</dbReference>
<dbReference type="InterPro" id="IPR051222">
    <property type="entry name" value="PPR/CCM1_RNA-binding"/>
</dbReference>
<evidence type="ECO:0000313" key="5">
    <source>
        <dbReference type="Proteomes" id="UP001595075"/>
    </source>
</evidence>
<dbReference type="NCBIfam" id="TIGR00756">
    <property type="entry name" value="PPR"/>
    <property type="match status" value="1"/>
</dbReference>
<feature type="compositionally biased region" description="Basic and acidic residues" evidence="3">
    <location>
        <begin position="70"/>
        <end position="79"/>
    </location>
</feature>
<feature type="compositionally biased region" description="Low complexity" evidence="3">
    <location>
        <begin position="997"/>
        <end position="1012"/>
    </location>
</feature>
<proteinExistence type="predicted"/>
<reference evidence="4 5" key="1">
    <citation type="journal article" date="2024" name="Commun. Biol.">
        <title>Comparative genomic analysis of thermophilic fungi reveals convergent evolutionary adaptations and gene losses.</title>
        <authorList>
            <person name="Steindorff A.S."/>
            <person name="Aguilar-Pontes M.V."/>
            <person name="Robinson A.J."/>
            <person name="Andreopoulos B."/>
            <person name="LaButti K."/>
            <person name="Kuo A."/>
            <person name="Mondo S."/>
            <person name="Riley R."/>
            <person name="Otillar R."/>
            <person name="Haridas S."/>
            <person name="Lipzen A."/>
            <person name="Grimwood J."/>
            <person name="Schmutz J."/>
            <person name="Clum A."/>
            <person name="Reid I.D."/>
            <person name="Moisan M.C."/>
            <person name="Butler G."/>
            <person name="Nguyen T.T.M."/>
            <person name="Dewar K."/>
            <person name="Conant G."/>
            <person name="Drula E."/>
            <person name="Henrissat B."/>
            <person name="Hansel C."/>
            <person name="Singer S."/>
            <person name="Hutchinson M.I."/>
            <person name="de Vries R.P."/>
            <person name="Natvig D.O."/>
            <person name="Powell A.J."/>
            <person name="Tsang A."/>
            <person name="Grigoriev I.V."/>
        </authorList>
    </citation>
    <scope>NUCLEOTIDE SEQUENCE [LARGE SCALE GENOMIC DNA]</scope>
    <source>
        <strain evidence="4 5">CBS 494.80</strain>
    </source>
</reference>
<evidence type="ECO:0008006" key="6">
    <source>
        <dbReference type="Google" id="ProtNLM"/>
    </source>
</evidence>
<dbReference type="Gene3D" id="1.25.40.10">
    <property type="entry name" value="Tetratricopeptide repeat domain"/>
    <property type="match status" value="2"/>
</dbReference>
<dbReference type="InterPro" id="IPR011990">
    <property type="entry name" value="TPR-like_helical_dom_sf"/>
</dbReference>
<protein>
    <recommendedName>
        <fullName evidence="6">Pentatricopeptide repeat-containing protein</fullName>
    </recommendedName>
</protein>
<organism evidence="4 5">
    <name type="scientific">Oculimacula yallundae</name>
    <dbReference type="NCBI Taxonomy" id="86028"/>
    <lineage>
        <taxon>Eukaryota</taxon>
        <taxon>Fungi</taxon>
        <taxon>Dikarya</taxon>
        <taxon>Ascomycota</taxon>
        <taxon>Pezizomycotina</taxon>
        <taxon>Leotiomycetes</taxon>
        <taxon>Helotiales</taxon>
        <taxon>Ploettnerulaceae</taxon>
        <taxon>Oculimacula</taxon>
    </lineage>
</organism>
<dbReference type="Pfam" id="PF13041">
    <property type="entry name" value="PPR_2"/>
    <property type="match status" value="2"/>
</dbReference>